<keyword evidence="1" id="KW-1133">Transmembrane helix</keyword>
<reference evidence="2 3" key="1">
    <citation type="submission" date="2020-05" db="EMBL/GenBank/DDBJ databases">
        <title>Description of Pedobacter foliorum sp. nov.</title>
        <authorList>
            <person name="Qi S."/>
            <person name="Carlier A."/>
            <person name="Cnockaert M."/>
            <person name="Vandamme P."/>
        </authorList>
    </citation>
    <scope>NUCLEOTIDE SEQUENCE [LARGE SCALE GENOMIC DNA]</scope>
    <source>
        <strain evidence="2 3">LMG 31300</strain>
    </source>
</reference>
<gene>
    <name evidence="2" type="ORF">HQN85_00235</name>
</gene>
<evidence type="ECO:0000313" key="2">
    <source>
        <dbReference type="EMBL" id="NQX30136.1"/>
    </source>
</evidence>
<proteinExistence type="predicted"/>
<dbReference type="RefSeq" id="WP_173268338.1">
    <property type="nucleotide sequence ID" value="NZ_JABMKV010000001.1"/>
</dbReference>
<sequence>MQHMPDKEFDNFIRNKFEDAEIEPSANLWANIEQQLEPKRKRVIPIYWMAAASIAVVITGLLVFQKTEKIQLHGDDTNTVATVVEPSKQVIESTELPVENVSAQGSRSVNSVMKTKKVQLLDRKPLESNPKIILASVQPNTNTDRLPIKAADVIPLNVIEKEVPVENNTTVIAQVEPQKEEQVITETESTTERRGIRNVGDLVNYVVDKVDKREKKLVRFNTDDDDNSSIIGINIGFLKLNSKKHK</sequence>
<accession>A0ABX2D7V8</accession>
<organism evidence="2 3">
    <name type="scientific">Pedobacter boryungensis</name>
    <dbReference type="NCBI Taxonomy" id="869962"/>
    <lineage>
        <taxon>Bacteria</taxon>
        <taxon>Pseudomonadati</taxon>
        <taxon>Bacteroidota</taxon>
        <taxon>Sphingobacteriia</taxon>
        <taxon>Sphingobacteriales</taxon>
        <taxon>Sphingobacteriaceae</taxon>
        <taxon>Pedobacter</taxon>
    </lineage>
</organism>
<evidence type="ECO:0000256" key="1">
    <source>
        <dbReference type="SAM" id="Phobius"/>
    </source>
</evidence>
<evidence type="ECO:0000313" key="3">
    <source>
        <dbReference type="Proteomes" id="UP000762110"/>
    </source>
</evidence>
<keyword evidence="3" id="KW-1185">Reference proteome</keyword>
<keyword evidence="1" id="KW-0472">Membrane</keyword>
<dbReference type="EMBL" id="JABMKV010000001">
    <property type="protein sequence ID" value="NQX30136.1"/>
    <property type="molecule type" value="Genomic_DNA"/>
</dbReference>
<protein>
    <submittedName>
        <fullName evidence="2">Uncharacterized protein</fullName>
    </submittedName>
</protein>
<feature type="transmembrane region" description="Helical" evidence="1">
    <location>
        <begin position="46"/>
        <end position="64"/>
    </location>
</feature>
<comment type="caution">
    <text evidence="2">The sequence shown here is derived from an EMBL/GenBank/DDBJ whole genome shotgun (WGS) entry which is preliminary data.</text>
</comment>
<dbReference type="Proteomes" id="UP000762110">
    <property type="component" value="Unassembled WGS sequence"/>
</dbReference>
<name>A0ABX2D7V8_9SPHI</name>
<keyword evidence="1" id="KW-0812">Transmembrane</keyword>